<feature type="transmembrane region" description="Helical" evidence="1">
    <location>
        <begin position="110"/>
        <end position="128"/>
    </location>
</feature>
<name>A0A2A6JAE1_9HYPH</name>
<comment type="caution">
    <text evidence="2">The sequence shown here is derived from an EMBL/GenBank/DDBJ whole genome shotgun (WGS) entry which is preliminary data.</text>
</comment>
<protein>
    <recommendedName>
        <fullName evidence="4">DUF1275 domain-containing protein</fullName>
    </recommendedName>
</protein>
<dbReference type="InterPro" id="IPR010699">
    <property type="entry name" value="DUF1275"/>
</dbReference>
<keyword evidence="1" id="KW-0812">Transmembrane</keyword>
<sequence>MKNIKPAPLLAFNAGYVDTLGFLSLHGLFTAHVTGNFVTIGAAMAQGATGILTKLLALPVFCLVVILCRAASHTMIARRLPDLRVLLWAKILLLIFAAGLALRFGPFANGDAPMTMLVGMVLVAAMAIQNATHRMHMSADAPSTLMTGTTTQILLDSVDLMRSATVESREKLRARWARLLTSLGSFATGCGIAAGACIYLGMAGFILPPVVAFLSWFAVELGAGTEAKN</sequence>
<keyword evidence="1" id="KW-1133">Transmembrane helix</keyword>
<dbReference type="RefSeq" id="WP_097613231.1">
    <property type="nucleotide sequence ID" value="NZ_NWSV01000009.1"/>
</dbReference>
<reference evidence="2 3" key="1">
    <citation type="submission" date="2017-09" db="EMBL/GenBank/DDBJ databases">
        <title>Comparative genomics of rhizobia isolated from Phaseolus vulgaris in China.</title>
        <authorList>
            <person name="Tong W."/>
        </authorList>
    </citation>
    <scope>NUCLEOTIDE SEQUENCE [LARGE SCALE GENOMIC DNA]</scope>
    <source>
        <strain evidence="2 3">C5</strain>
    </source>
</reference>
<evidence type="ECO:0000313" key="2">
    <source>
        <dbReference type="EMBL" id="PDT03248.1"/>
    </source>
</evidence>
<accession>A0A2A6JAE1</accession>
<organism evidence="2 3">
    <name type="scientific">Rhizobium chutanense</name>
    <dbReference type="NCBI Taxonomy" id="2035448"/>
    <lineage>
        <taxon>Bacteria</taxon>
        <taxon>Pseudomonadati</taxon>
        <taxon>Pseudomonadota</taxon>
        <taxon>Alphaproteobacteria</taxon>
        <taxon>Hyphomicrobiales</taxon>
        <taxon>Rhizobiaceae</taxon>
        <taxon>Rhizobium/Agrobacterium group</taxon>
        <taxon>Rhizobium</taxon>
    </lineage>
</organism>
<dbReference type="Pfam" id="PF06912">
    <property type="entry name" value="DUF1275"/>
    <property type="match status" value="1"/>
</dbReference>
<evidence type="ECO:0000313" key="3">
    <source>
        <dbReference type="Proteomes" id="UP000220768"/>
    </source>
</evidence>
<evidence type="ECO:0008006" key="4">
    <source>
        <dbReference type="Google" id="ProtNLM"/>
    </source>
</evidence>
<evidence type="ECO:0000256" key="1">
    <source>
        <dbReference type="SAM" id="Phobius"/>
    </source>
</evidence>
<keyword evidence="3" id="KW-1185">Reference proteome</keyword>
<dbReference type="PANTHER" id="PTHR37314:SF5">
    <property type="entry name" value="SLR0142 PROTEIN"/>
    <property type="match status" value="1"/>
</dbReference>
<dbReference type="AlphaFoldDB" id="A0A2A6JAE1"/>
<feature type="transmembrane region" description="Helical" evidence="1">
    <location>
        <begin position="51"/>
        <end position="71"/>
    </location>
</feature>
<feature type="transmembrane region" description="Helical" evidence="1">
    <location>
        <begin position="83"/>
        <end position="104"/>
    </location>
</feature>
<keyword evidence="1" id="KW-0472">Membrane</keyword>
<feature type="transmembrane region" description="Helical" evidence="1">
    <location>
        <begin position="179"/>
        <end position="207"/>
    </location>
</feature>
<dbReference type="Proteomes" id="UP000220768">
    <property type="component" value="Unassembled WGS sequence"/>
</dbReference>
<dbReference type="EMBL" id="NWSV01000009">
    <property type="protein sequence ID" value="PDT03248.1"/>
    <property type="molecule type" value="Genomic_DNA"/>
</dbReference>
<proteinExistence type="predicted"/>
<dbReference type="PANTHER" id="PTHR37314">
    <property type="entry name" value="SLR0142 PROTEIN"/>
    <property type="match status" value="1"/>
</dbReference>
<gene>
    <name evidence="2" type="ORF">CO666_16915</name>
</gene>